<evidence type="ECO:0000313" key="5">
    <source>
        <dbReference type="EMBL" id="QKS53967.1"/>
    </source>
</evidence>
<keyword evidence="3" id="KW-0456">Lyase</keyword>
<dbReference type="OrthoDB" id="9802624at2"/>
<dbReference type="GO" id="GO:0005737">
    <property type="term" value="C:cytoplasm"/>
    <property type="evidence" value="ECO:0007669"/>
    <property type="project" value="TreeGrafter"/>
</dbReference>
<dbReference type="PANTHER" id="PTHR30502:SF0">
    <property type="entry name" value="PHOSPHOENOLPYRUVATE CARBOXYLASE FAMILY PROTEIN"/>
    <property type="match status" value="1"/>
</dbReference>
<geneLocation type="plasmid" evidence="5 6">
    <name>unnamed6</name>
</geneLocation>
<comment type="similarity">
    <text evidence="1">Belongs to the HpcH/HpaI aldolase family.</text>
</comment>
<evidence type="ECO:0000313" key="6">
    <source>
        <dbReference type="Proteomes" id="UP000509702"/>
    </source>
</evidence>
<evidence type="ECO:0000256" key="3">
    <source>
        <dbReference type="ARBA" id="ARBA00023239"/>
    </source>
</evidence>
<proteinExistence type="inferred from homology"/>
<name>A0A6N1AU06_9PROT</name>
<keyword evidence="5" id="KW-0614">Plasmid</keyword>
<organism evidence="5 6">
    <name type="scientific">Azospirillum oryzae</name>
    <dbReference type="NCBI Taxonomy" id="286727"/>
    <lineage>
        <taxon>Bacteria</taxon>
        <taxon>Pseudomonadati</taxon>
        <taxon>Pseudomonadota</taxon>
        <taxon>Alphaproteobacteria</taxon>
        <taxon>Rhodospirillales</taxon>
        <taxon>Azospirillaceae</taxon>
        <taxon>Azospirillum</taxon>
    </lineage>
</organism>
<protein>
    <submittedName>
        <fullName evidence="5">Aldolase</fullName>
    </submittedName>
</protein>
<keyword evidence="2" id="KW-0479">Metal-binding</keyword>
<accession>A0A6N1AU06</accession>
<feature type="domain" description="HpcH/HpaI aldolase/citrate lyase" evidence="4">
    <location>
        <begin position="33"/>
        <end position="247"/>
    </location>
</feature>
<keyword evidence="6" id="KW-1185">Reference proteome</keyword>
<evidence type="ECO:0000256" key="2">
    <source>
        <dbReference type="ARBA" id="ARBA00022723"/>
    </source>
</evidence>
<reference evidence="5 6" key="1">
    <citation type="submission" date="2020-06" db="EMBL/GenBank/DDBJ databases">
        <title>Complete genome of Azosprillum oryzae KACC14407.</title>
        <authorList>
            <person name="Kim M."/>
            <person name="Park Y.-J."/>
            <person name="Shin J.-H."/>
        </authorList>
    </citation>
    <scope>NUCLEOTIDE SEQUENCE [LARGE SCALE GENOMIC DNA]</scope>
    <source>
        <strain evidence="5 6">KACC 14407</strain>
        <plasmid evidence="5 6">unnamed6</plasmid>
    </source>
</reference>
<dbReference type="KEGG" id="aoz:HUE56_26095"/>
<dbReference type="Proteomes" id="UP000509702">
    <property type="component" value="Plasmid unnamed6"/>
</dbReference>
<sequence length="269" mass="28432">MLAQPPVATNHAKQKLIAGDLSLGMGLRQARTVDIARIAHSCGFDWLFIDMEHNSMSLDTAAQIAMAALDVGITPLVRVPGHEHFHASRLLDTGAMGIVAPHVNTAQEAQRIVDNCRFPPMGKRSVPGALPQTGFHPMAVADLIGAMNAATLVVAMIETPEGVENADAIAAVEGIDVLLVGGNDLAAEYGVPGQFGHDHIRTAVDAVVAACRRHGKFPGVGGIYHHDLMAHYIERGARFILSGSDLAFMMAGANARTAFLRALPEFAAP</sequence>
<dbReference type="GO" id="GO:0046872">
    <property type="term" value="F:metal ion binding"/>
    <property type="evidence" value="ECO:0007669"/>
    <property type="project" value="UniProtKB-KW"/>
</dbReference>
<evidence type="ECO:0000256" key="1">
    <source>
        <dbReference type="ARBA" id="ARBA00005568"/>
    </source>
</evidence>
<dbReference type="RefSeq" id="WP_149199620.1">
    <property type="nucleotide sequence ID" value="NZ_BSOV01000002.1"/>
</dbReference>
<dbReference type="InterPro" id="IPR050251">
    <property type="entry name" value="HpcH-HpaI_aldolase"/>
</dbReference>
<dbReference type="GO" id="GO:0016832">
    <property type="term" value="F:aldehyde-lyase activity"/>
    <property type="evidence" value="ECO:0007669"/>
    <property type="project" value="TreeGrafter"/>
</dbReference>
<dbReference type="InterPro" id="IPR040442">
    <property type="entry name" value="Pyrv_kinase-like_dom_sf"/>
</dbReference>
<dbReference type="InterPro" id="IPR005000">
    <property type="entry name" value="Aldolase/citrate-lyase_domain"/>
</dbReference>
<dbReference type="Pfam" id="PF03328">
    <property type="entry name" value="HpcH_HpaI"/>
    <property type="match status" value="1"/>
</dbReference>
<dbReference type="EMBL" id="CP054621">
    <property type="protein sequence ID" value="QKS53967.1"/>
    <property type="molecule type" value="Genomic_DNA"/>
</dbReference>
<evidence type="ECO:0000259" key="4">
    <source>
        <dbReference type="Pfam" id="PF03328"/>
    </source>
</evidence>
<dbReference type="SUPFAM" id="SSF51621">
    <property type="entry name" value="Phosphoenolpyruvate/pyruvate domain"/>
    <property type="match status" value="1"/>
</dbReference>
<dbReference type="AlphaFoldDB" id="A0A6N1AU06"/>
<dbReference type="InterPro" id="IPR015813">
    <property type="entry name" value="Pyrv/PenolPyrv_kinase-like_dom"/>
</dbReference>
<dbReference type="Gene3D" id="3.20.20.60">
    <property type="entry name" value="Phosphoenolpyruvate-binding domains"/>
    <property type="match status" value="1"/>
</dbReference>
<dbReference type="PANTHER" id="PTHR30502">
    <property type="entry name" value="2-KETO-3-DEOXY-L-RHAMNONATE ALDOLASE"/>
    <property type="match status" value="1"/>
</dbReference>
<gene>
    <name evidence="5" type="ORF">HUE56_26095</name>
</gene>